<dbReference type="RefSeq" id="WP_307152915.1">
    <property type="nucleotide sequence ID" value="NZ_JAUSUK010000001.1"/>
</dbReference>
<proteinExistence type="predicted"/>
<organism evidence="2 3">
    <name type="scientific">Rhodopseudomonas julia</name>
    <dbReference type="NCBI Taxonomy" id="200617"/>
    <lineage>
        <taxon>Bacteria</taxon>
        <taxon>Pseudomonadati</taxon>
        <taxon>Pseudomonadota</taxon>
        <taxon>Alphaproteobacteria</taxon>
        <taxon>Hyphomicrobiales</taxon>
        <taxon>Nitrobacteraceae</taxon>
        <taxon>Rhodopseudomonas</taxon>
    </lineage>
</organism>
<gene>
    <name evidence="2" type="ORF">J2R99_000497</name>
</gene>
<evidence type="ECO:0000313" key="2">
    <source>
        <dbReference type="EMBL" id="MDQ0324648.1"/>
    </source>
</evidence>
<dbReference type="SUPFAM" id="SSF52540">
    <property type="entry name" value="P-loop containing nucleoside triphosphate hydrolases"/>
    <property type="match status" value="1"/>
</dbReference>
<dbReference type="Gene3D" id="3.40.50.300">
    <property type="entry name" value="P-loop containing nucleotide triphosphate hydrolases"/>
    <property type="match status" value="1"/>
</dbReference>
<evidence type="ECO:0000259" key="1">
    <source>
        <dbReference type="Pfam" id="PF09037"/>
    </source>
</evidence>
<dbReference type="EMBL" id="JAUSUK010000001">
    <property type="protein sequence ID" value="MDQ0324648.1"/>
    <property type="molecule type" value="Genomic_DNA"/>
</dbReference>
<feature type="domain" description="Sulphotransferase Stf0" evidence="1">
    <location>
        <begin position="127"/>
        <end position="355"/>
    </location>
</feature>
<comment type="caution">
    <text evidence="2">The sequence shown here is derived from an EMBL/GenBank/DDBJ whole genome shotgun (WGS) entry which is preliminary data.</text>
</comment>
<evidence type="ECO:0000313" key="3">
    <source>
        <dbReference type="Proteomes" id="UP001230253"/>
    </source>
</evidence>
<protein>
    <submittedName>
        <fullName evidence="2">LPS sulfotransferase NodH</fullName>
    </submittedName>
</protein>
<dbReference type="Proteomes" id="UP001230253">
    <property type="component" value="Unassembled WGS sequence"/>
</dbReference>
<dbReference type="InterPro" id="IPR024628">
    <property type="entry name" value="Sulfotransferase_Stf0_dom"/>
</dbReference>
<keyword evidence="3" id="KW-1185">Reference proteome</keyword>
<name>A0ABU0C299_9BRAD</name>
<sequence length="363" mass="40684">MGEPPSPRELFRAVKKLNLLQRFQDARDVRIAADPACAEFLRSYRNGAYAALLLEKKSAASGGVDTGHLIAVSTEDETRLKHELVDRFPHAAVAGFIGDAALRAAAHADPLADDAGILTEPEPRNLYTVICGPRTGSTWFVNLLRETGWLGRPTEHLRPLIVFMARHRNRLGVDLSRWLALLIRQEQEDGVFGTKIIDDFAISLAPFVDSNERAMVERLAAKAHIIRLRRRDRVAQAVSEYIAEATTVWHVRKNEAMAAYSEAKETVAYDYERILASYERHRAAEAAIDNWLRATGRPALDVFYEDVLAAPEERLAEIFSFLRGEPAPTLQVSSTRYQRLGDGVNEEMARRFRAEFGLQTSSS</sequence>
<dbReference type="InterPro" id="IPR027417">
    <property type="entry name" value="P-loop_NTPase"/>
</dbReference>
<accession>A0ABU0C299</accession>
<dbReference type="Pfam" id="PF09037">
    <property type="entry name" value="Sulphotransf"/>
    <property type="match status" value="1"/>
</dbReference>
<reference evidence="2 3" key="1">
    <citation type="submission" date="2023-07" db="EMBL/GenBank/DDBJ databases">
        <title>Genomic Encyclopedia of Type Strains, Phase IV (KMG-IV): sequencing the most valuable type-strain genomes for metagenomic binning, comparative biology and taxonomic classification.</title>
        <authorList>
            <person name="Goeker M."/>
        </authorList>
    </citation>
    <scope>NUCLEOTIDE SEQUENCE [LARGE SCALE GENOMIC DNA]</scope>
    <source>
        <strain evidence="2 3">DSM 11549</strain>
    </source>
</reference>